<dbReference type="SUPFAM" id="SSF56176">
    <property type="entry name" value="FAD-binding/transporter-associated domain-like"/>
    <property type="match status" value="1"/>
</dbReference>
<keyword evidence="4" id="KW-0274">FAD</keyword>
<name>A0A1M4ZLX5_9BACT</name>
<dbReference type="Gene3D" id="3.40.462.20">
    <property type="match status" value="1"/>
</dbReference>
<protein>
    <submittedName>
        <fullName evidence="7">FAD/FMN-containing dehydrogenase</fullName>
    </submittedName>
</protein>
<organism evidence="7 8">
    <name type="scientific">Flavisolibacter ginsengisoli DSM 18119</name>
    <dbReference type="NCBI Taxonomy" id="1121884"/>
    <lineage>
        <taxon>Bacteria</taxon>
        <taxon>Pseudomonadati</taxon>
        <taxon>Bacteroidota</taxon>
        <taxon>Chitinophagia</taxon>
        <taxon>Chitinophagales</taxon>
        <taxon>Chitinophagaceae</taxon>
        <taxon>Flavisolibacter</taxon>
    </lineage>
</organism>
<comment type="cofactor">
    <cofactor evidence="1">
        <name>FAD</name>
        <dbReference type="ChEBI" id="CHEBI:57692"/>
    </cofactor>
</comment>
<keyword evidence="5" id="KW-0560">Oxidoreductase</keyword>
<evidence type="ECO:0000256" key="5">
    <source>
        <dbReference type="ARBA" id="ARBA00023002"/>
    </source>
</evidence>
<comment type="similarity">
    <text evidence="2">Belongs to the oxygen-dependent FAD-linked oxidoreductase family.</text>
</comment>
<dbReference type="InterPro" id="IPR016169">
    <property type="entry name" value="FAD-bd_PCMH_sub2"/>
</dbReference>
<dbReference type="InterPro" id="IPR006094">
    <property type="entry name" value="Oxid_FAD_bind_N"/>
</dbReference>
<dbReference type="Pfam" id="PF01565">
    <property type="entry name" value="FAD_binding_4"/>
    <property type="match status" value="1"/>
</dbReference>
<evidence type="ECO:0000256" key="1">
    <source>
        <dbReference type="ARBA" id="ARBA00001974"/>
    </source>
</evidence>
<dbReference type="AlphaFoldDB" id="A0A1M4ZLX5"/>
<sequence length="486" mass="53863">MIATTKTRREFIKQTALATGMFAIIGGCEQKSWRSLLDPEAIKKFRKRFSGNIILPGDKEYETVRRVPWMNPKTDRYPAIIGQCNNKEDVLRCVDLANQHDLEVAVRSGNHSFMGWGTCDRGIVIDLSKMKHITIDPVKKTVNVATGNISQEISDATASYGLEPVLGECGSVGAGLVLGGGLGWLSGKYGAACDNLISASIITADARVLKADISTNPDLFWAIRGGGGNFGIATSYEYQLHPVGEVLAGGFSYPVSKARDMLRFYRDFLATAPDELQGCCFLTAEQKFSVVFVYAGDLAAGEKLIDKFRSLSHPVQDWMKRRAYAEIYTLAPYSDNGIVNPFKAQKGSYIEQLSDEVIDLILDRFAQPPPAKFYDFVFDHYMHGEVCRVAPDATAFGLRKAGAIHLSFGLEWQDPKNTAACMSWHAKTLELLQQYSGGRIYSNYMSTEGEQAVKAVYGANYPRLVSLKKTYDPQSFFHRNQNVLLK</sequence>
<keyword evidence="8" id="KW-1185">Reference proteome</keyword>
<accession>A0A1M4ZLX5</accession>
<dbReference type="Proteomes" id="UP000184048">
    <property type="component" value="Unassembled WGS sequence"/>
</dbReference>
<dbReference type="InterPro" id="IPR036318">
    <property type="entry name" value="FAD-bd_PCMH-like_sf"/>
</dbReference>
<evidence type="ECO:0000259" key="6">
    <source>
        <dbReference type="PROSITE" id="PS51387"/>
    </source>
</evidence>
<dbReference type="EMBL" id="FQUU01000007">
    <property type="protein sequence ID" value="SHF19004.1"/>
    <property type="molecule type" value="Genomic_DNA"/>
</dbReference>
<dbReference type="PROSITE" id="PS51257">
    <property type="entry name" value="PROKAR_LIPOPROTEIN"/>
    <property type="match status" value="1"/>
</dbReference>
<evidence type="ECO:0000256" key="4">
    <source>
        <dbReference type="ARBA" id="ARBA00022827"/>
    </source>
</evidence>
<dbReference type="PANTHER" id="PTHR42973:SF39">
    <property type="entry name" value="FAD-BINDING PCMH-TYPE DOMAIN-CONTAINING PROTEIN"/>
    <property type="match status" value="1"/>
</dbReference>
<dbReference type="InterPro" id="IPR050416">
    <property type="entry name" value="FAD-linked_Oxidoreductase"/>
</dbReference>
<dbReference type="GO" id="GO:0071949">
    <property type="term" value="F:FAD binding"/>
    <property type="evidence" value="ECO:0007669"/>
    <property type="project" value="InterPro"/>
</dbReference>
<dbReference type="InterPro" id="IPR016167">
    <property type="entry name" value="FAD-bd_PCMH_sub1"/>
</dbReference>
<dbReference type="GO" id="GO:0016491">
    <property type="term" value="F:oxidoreductase activity"/>
    <property type="evidence" value="ECO:0007669"/>
    <property type="project" value="UniProtKB-KW"/>
</dbReference>
<dbReference type="Pfam" id="PF08031">
    <property type="entry name" value="BBE"/>
    <property type="match status" value="1"/>
</dbReference>
<dbReference type="Gene3D" id="3.30.43.10">
    <property type="entry name" value="Uridine Diphospho-n-acetylenolpyruvylglucosamine Reductase, domain 2"/>
    <property type="match status" value="1"/>
</dbReference>
<dbReference type="RefSeq" id="WP_084079963.1">
    <property type="nucleotide sequence ID" value="NZ_FQUU01000007.1"/>
</dbReference>
<dbReference type="PANTHER" id="PTHR42973">
    <property type="entry name" value="BINDING OXIDOREDUCTASE, PUTATIVE (AFU_ORTHOLOGUE AFUA_1G17690)-RELATED"/>
    <property type="match status" value="1"/>
</dbReference>
<dbReference type="STRING" id="1121884.SAMN02745131_01993"/>
<evidence type="ECO:0000313" key="7">
    <source>
        <dbReference type="EMBL" id="SHF19004.1"/>
    </source>
</evidence>
<gene>
    <name evidence="7" type="ORF">SAMN02745131_01993</name>
</gene>
<dbReference type="InterPro" id="IPR016166">
    <property type="entry name" value="FAD-bd_PCMH"/>
</dbReference>
<reference evidence="7 8" key="1">
    <citation type="submission" date="2016-11" db="EMBL/GenBank/DDBJ databases">
        <authorList>
            <person name="Jaros S."/>
            <person name="Januszkiewicz K."/>
            <person name="Wedrychowicz H."/>
        </authorList>
    </citation>
    <scope>NUCLEOTIDE SEQUENCE [LARGE SCALE GENOMIC DNA]</scope>
    <source>
        <strain evidence="7 8">DSM 18119</strain>
    </source>
</reference>
<evidence type="ECO:0000256" key="2">
    <source>
        <dbReference type="ARBA" id="ARBA00005466"/>
    </source>
</evidence>
<dbReference type="PROSITE" id="PS51387">
    <property type="entry name" value="FAD_PCMH"/>
    <property type="match status" value="1"/>
</dbReference>
<dbReference type="Gene3D" id="3.30.465.10">
    <property type="match status" value="1"/>
</dbReference>
<dbReference type="OrthoDB" id="545125at2"/>
<evidence type="ECO:0000313" key="8">
    <source>
        <dbReference type="Proteomes" id="UP000184048"/>
    </source>
</evidence>
<feature type="domain" description="FAD-binding PCMH-type" evidence="6">
    <location>
        <begin position="70"/>
        <end position="243"/>
    </location>
</feature>
<evidence type="ECO:0000256" key="3">
    <source>
        <dbReference type="ARBA" id="ARBA00022630"/>
    </source>
</evidence>
<dbReference type="InterPro" id="IPR012951">
    <property type="entry name" value="BBE"/>
</dbReference>
<proteinExistence type="inferred from homology"/>
<keyword evidence="3" id="KW-0285">Flavoprotein</keyword>